<keyword evidence="15" id="KW-1185">Reference proteome</keyword>
<dbReference type="PANTHER" id="PTHR30182:SF12">
    <property type="entry name" value="L-SERINE DEHYDRATASE, BETA CHAIN-RELATED"/>
    <property type="match status" value="1"/>
</dbReference>
<evidence type="ECO:0000259" key="13">
    <source>
        <dbReference type="PROSITE" id="PS51671"/>
    </source>
</evidence>
<evidence type="ECO:0000256" key="11">
    <source>
        <dbReference type="PIRNR" id="PIRNR036692"/>
    </source>
</evidence>
<evidence type="ECO:0000256" key="3">
    <source>
        <dbReference type="ARBA" id="ARBA00008636"/>
    </source>
</evidence>
<dbReference type="SUPFAM" id="SSF143548">
    <property type="entry name" value="Serine metabolism enzymes domain"/>
    <property type="match status" value="1"/>
</dbReference>
<evidence type="ECO:0000256" key="12">
    <source>
        <dbReference type="RuleBase" id="RU366059"/>
    </source>
</evidence>
<dbReference type="PANTHER" id="PTHR30182">
    <property type="entry name" value="L-SERINE DEHYDRATASE"/>
    <property type="match status" value="1"/>
</dbReference>
<dbReference type="SUPFAM" id="SSF55021">
    <property type="entry name" value="ACT-like"/>
    <property type="match status" value="1"/>
</dbReference>
<evidence type="ECO:0000256" key="7">
    <source>
        <dbReference type="ARBA" id="ARBA00023004"/>
    </source>
</evidence>
<dbReference type="GO" id="GO:0006094">
    <property type="term" value="P:gluconeogenesis"/>
    <property type="evidence" value="ECO:0007669"/>
    <property type="project" value="UniProtKB-UniRule"/>
</dbReference>
<evidence type="ECO:0000256" key="9">
    <source>
        <dbReference type="ARBA" id="ARBA00023239"/>
    </source>
</evidence>
<name>A0A1T4K5A2_9ENTE</name>
<evidence type="ECO:0000313" key="15">
    <source>
        <dbReference type="Proteomes" id="UP000190328"/>
    </source>
</evidence>
<comment type="catalytic activity">
    <reaction evidence="10 11 12">
        <text>L-serine = pyruvate + NH4(+)</text>
        <dbReference type="Rhea" id="RHEA:19169"/>
        <dbReference type="ChEBI" id="CHEBI:15361"/>
        <dbReference type="ChEBI" id="CHEBI:28938"/>
        <dbReference type="ChEBI" id="CHEBI:33384"/>
        <dbReference type="EC" id="4.3.1.17"/>
    </reaction>
</comment>
<dbReference type="InterPro" id="IPR029009">
    <property type="entry name" value="ASB_dom_sf"/>
</dbReference>
<keyword evidence="7 11" id="KW-0408">Iron</keyword>
<organism evidence="14 15">
    <name type="scientific">Pilibacter termitis</name>
    <dbReference type="NCBI Taxonomy" id="263852"/>
    <lineage>
        <taxon>Bacteria</taxon>
        <taxon>Bacillati</taxon>
        <taxon>Bacillota</taxon>
        <taxon>Bacilli</taxon>
        <taxon>Lactobacillales</taxon>
        <taxon>Enterococcaceae</taxon>
        <taxon>Pilibacter</taxon>
    </lineage>
</organism>
<evidence type="ECO:0000256" key="8">
    <source>
        <dbReference type="ARBA" id="ARBA00023014"/>
    </source>
</evidence>
<dbReference type="Gene3D" id="3.30.70.260">
    <property type="match status" value="1"/>
</dbReference>
<dbReference type="NCBIfam" id="TIGR00719">
    <property type="entry name" value="sda_beta"/>
    <property type="match status" value="1"/>
</dbReference>
<keyword evidence="6 11" id="KW-0479">Metal-binding</keyword>
<dbReference type="InterPro" id="IPR004643">
    <property type="entry name" value="Fe-S_L-Ser_bsu"/>
</dbReference>
<dbReference type="Gene3D" id="3.30.1330.90">
    <property type="entry name" value="D-3-phosphoglycerate dehydrogenase, domain 3"/>
    <property type="match status" value="1"/>
</dbReference>
<comment type="pathway">
    <text evidence="2 11">Carbohydrate biosynthesis; gluconeogenesis.</text>
</comment>
<dbReference type="InterPro" id="IPR045865">
    <property type="entry name" value="ACT-like_dom_sf"/>
</dbReference>
<dbReference type="InterPro" id="IPR051318">
    <property type="entry name" value="Fe-S_L-Ser"/>
</dbReference>
<evidence type="ECO:0000256" key="5">
    <source>
        <dbReference type="ARBA" id="ARBA00022485"/>
    </source>
</evidence>
<evidence type="ECO:0000256" key="2">
    <source>
        <dbReference type="ARBA" id="ARBA00004742"/>
    </source>
</evidence>
<dbReference type="InterPro" id="IPR002912">
    <property type="entry name" value="ACT_dom"/>
</dbReference>
<keyword evidence="9 11" id="KW-0456">Lyase</keyword>
<dbReference type="FunFam" id="3.30.70.260:FF:000008">
    <property type="entry name" value="D-3-phosphoglycerate dehydrogenase, chloroplastic"/>
    <property type="match status" value="1"/>
</dbReference>
<dbReference type="GO" id="GO:0051539">
    <property type="term" value="F:4 iron, 4 sulfur cluster binding"/>
    <property type="evidence" value="ECO:0007669"/>
    <property type="project" value="UniProtKB-UniRule"/>
</dbReference>
<dbReference type="STRING" id="263852.SAMN02745116_00092"/>
<dbReference type="OrthoDB" id="9813137at2"/>
<dbReference type="FunFam" id="3.30.1330.90:FF:000004">
    <property type="entry name" value="L-serine dehydratase, iron-sulfur-dependent subunit beta"/>
    <property type="match status" value="1"/>
</dbReference>
<keyword evidence="5 11" id="KW-0004">4Fe-4S</keyword>
<dbReference type="AlphaFoldDB" id="A0A1T4K5A2"/>
<dbReference type="PROSITE" id="PS51671">
    <property type="entry name" value="ACT"/>
    <property type="match status" value="1"/>
</dbReference>
<accession>A0A1T4K5A2</accession>
<dbReference type="UniPathway" id="UPA00138"/>
<proteinExistence type="inferred from homology"/>
<comment type="cofactor">
    <cofactor evidence="1 12">
        <name>[4Fe-4S] cluster</name>
        <dbReference type="ChEBI" id="CHEBI:49883"/>
    </cofactor>
</comment>
<evidence type="ECO:0000256" key="10">
    <source>
        <dbReference type="ARBA" id="ARBA00049406"/>
    </source>
</evidence>
<dbReference type="Proteomes" id="UP000190328">
    <property type="component" value="Unassembled WGS sequence"/>
</dbReference>
<dbReference type="RefSeq" id="WP_078806064.1">
    <property type="nucleotide sequence ID" value="NZ_FUXI01000001.1"/>
</dbReference>
<dbReference type="InterPro" id="IPR005131">
    <property type="entry name" value="Ser_deHydtase_bsu"/>
</dbReference>
<dbReference type="PIRSF" id="PIRSF036692">
    <property type="entry name" value="SDH_B"/>
    <property type="match status" value="1"/>
</dbReference>
<evidence type="ECO:0000256" key="6">
    <source>
        <dbReference type="ARBA" id="ARBA00022723"/>
    </source>
</evidence>
<protein>
    <recommendedName>
        <fullName evidence="11">L-serine deaminase</fullName>
    </recommendedName>
</protein>
<gene>
    <name evidence="14" type="ORF">SAMN02745116_00092</name>
</gene>
<dbReference type="EMBL" id="FUXI01000001">
    <property type="protein sequence ID" value="SJZ37596.1"/>
    <property type="molecule type" value="Genomic_DNA"/>
</dbReference>
<reference evidence="14 15" key="1">
    <citation type="submission" date="2017-02" db="EMBL/GenBank/DDBJ databases">
        <authorList>
            <person name="Peterson S.W."/>
        </authorList>
    </citation>
    <scope>NUCLEOTIDE SEQUENCE [LARGE SCALE GENOMIC DNA]</scope>
    <source>
        <strain evidence="14 15">ATCC BAA-1030</strain>
    </source>
</reference>
<comment type="similarity">
    <text evidence="3 11 12">Belongs to the iron-sulfur dependent L-serine dehydratase family.</text>
</comment>
<evidence type="ECO:0000313" key="14">
    <source>
        <dbReference type="EMBL" id="SJZ37596.1"/>
    </source>
</evidence>
<dbReference type="CDD" id="cd04903">
    <property type="entry name" value="ACT_LSD"/>
    <property type="match status" value="1"/>
</dbReference>
<evidence type="ECO:0000256" key="4">
    <source>
        <dbReference type="ARBA" id="ARBA00022432"/>
    </source>
</evidence>
<dbReference type="GO" id="GO:0046872">
    <property type="term" value="F:metal ion binding"/>
    <property type="evidence" value="ECO:0007669"/>
    <property type="project" value="UniProtKB-UniRule"/>
</dbReference>
<dbReference type="Pfam" id="PF03315">
    <property type="entry name" value="SDH_beta"/>
    <property type="match status" value="1"/>
</dbReference>
<evidence type="ECO:0000256" key="1">
    <source>
        <dbReference type="ARBA" id="ARBA00001966"/>
    </source>
</evidence>
<dbReference type="Pfam" id="PF01842">
    <property type="entry name" value="ACT"/>
    <property type="match status" value="1"/>
</dbReference>
<feature type="domain" description="ACT" evidence="13">
    <location>
        <begin position="152"/>
        <end position="223"/>
    </location>
</feature>
<keyword evidence="4 11" id="KW-0312">Gluconeogenesis</keyword>
<keyword evidence="8 11" id="KW-0411">Iron-sulfur</keyword>
<dbReference type="GO" id="GO:0003941">
    <property type="term" value="F:L-serine ammonia-lyase activity"/>
    <property type="evidence" value="ECO:0007669"/>
    <property type="project" value="UniProtKB-UniRule"/>
</dbReference>
<sequence>MKSIRYKSVFDIIGPVMVGPSSSHTAGAARIGKIVRSIFGEAPEKVDIHLYESFAKTYRGHGTDIAIVGGLLGMNPDDNRLSQSLKLAYEEGIEVAFIPHKEDRAEHPNTARIVLEKGEKKMSATGISIGGGNIQVTELNGFDISLSMGTPTFIIVHQDVPGMIAKVTNILSANEINIAQMNVTRASKGDKAIMIIEVDSPRVEDVCQEIKDIPHLHNVSFFH</sequence>